<dbReference type="InterPro" id="IPR004244">
    <property type="entry name" value="Transposase_22"/>
</dbReference>
<evidence type="ECO:0008006" key="4">
    <source>
        <dbReference type="Google" id="ProtNLM"/>
    </source>
</evidence>
<sequence>MASKKSSKTVPAVRDEEGAGDSLSQANVNMILAAISSQGEDLKKLIDEKMTALEGRLDALDVTMAKLQSEHSGFKRKIVEMEGALTDVDQRIGGMEMTCKELHTENKSLWAKLNDLEGRSRRLNLKFVGINEGEEQGRTSQFISDLVTELFGRDHFPKPVKIDRAHRALLPKPSAGQRPRTIIAKIHHDRDKDLILRLSREKNSFLIQGQTYPYFP</sequence>
<evidence type="ECO:0000256" key="1">
    <source>
        <dbReference type="SAM" id="MobiDB-lite"/>
    </source>
</evidence>
<dbReference type="PANTHER" id="PTHR11505">
    <property type="entry name" value="L1 TRANSPOSABLE ELEMENT-RELATED"/>
    <property type="match status" value="1"/>
</dbReference>
<gene>
    <name evidence="2" type="ORF">QQF64_023776</name>
</gene>
<keyword evidence="3" id="KW-1185">Reference proteome</keyword>
<evidence type="ECO:0000313" key="3">
    <source>
        <dbReference type="Proteomes" id="UP001558613"/>
    </source>
</evidence>
<dbReference type="Gene3D" id="3.30.70.1820">
    <property type="entry name" value="L1 transposable element, RRM domain"/>
    <property type="match status" value="1"/>
</dbReference>
<proteinExistence type="predicted"/>
<dbReference type="Proteomes" id="UP001558613">
    <property type="component" value="Unassembled WGS sequence"/>
</dbReference>
<reference evidence="2 3" key="1">
    <citation type="submission" date="2023-09" db="EMBL/GenBank/DDBJ databases">
        <authorList>
            <person name="Wang M."/>
        </authorList>
    </citation>
    <scope>NUCLEOTIDE SEQUENCE [LARGE SCALE GENOMIC DNA]</scope>
    <source>
        <strain evidence="2">GT-2023</strain>
        <tissue evidence="2">Liver</tissue>
    </source>
</reference>
<organism evidence="2 3">
    <name type="scientific">Cirrhinus molitorella</name>
    <name type="common">mud carp</name>
    <dbReference type="NCBI Taxonomy" id="172907"/>
    <lineage>
        <taxon>Eukaryota</taxon>
        <taxon>Metazoa</taxon>
        <taxon>Chordata</taxon>
        <taxon>Craniata</taxon>
        <taxon>Vertebrata</taxon>
        <taxon>Euteleostomi</taxon>
        <taxon>Actinopterygii</taxon>
        <taxon>Neopterygii</taxon>
        <taxon>Teleostei</taxon>
        <taxon>Ostariophysi</taxon>
        <taxon>Cypriniformes</taxon>
        <taxon>Cyprinidae</taxon>
        <taxon>Labeoninae</taxon>
        <taxon>Labeonini</taxon>
        <taxon>Cirrhinus</taxon>
    </lineage>
</organism>
<evidence type="ECO:0000313" key="2">
    <source>
        <dbReference type="EMBL" id="KAL1277103.1"/>
    </source>
</evidence>
<dbReference type="Gene3D" id="1.20.5.170">
    <property type="match status" value="1"/>
</dbReference>
<name>A0ABR3NK85_9TELE</name>
<feature type="region of interest" description="Disordered" evidence="1">
    <location>
        <begin position="1"/>
        <end position="21"/>
    </location>
</feature>
<accession>A0ABR3NK85</accession>
<dbReference type="EMBL" id="JAYMGO010000003">
    <property type="protein sequence ID" value="KAL1277103.1"/>
    <property type="molecule type" value="Genomic_DNA"/>
</dbReference>
<protein>
    <recommendedName>
        <fullName evidence="4">L1 transposable element RRM domain-containing protein</fullName>
    </recommendedName>
</protein>
<comment type="caution">
    <text evidence="2">The sequence shown here is derived from an EMBL/GenBank/DDBJ whole genome shotgun (WGS) entry which is preliminary data.</text>
</comment>